<organism evidence="1 2">
    <name type="scientific">Marmota marmota marmota</name>
    <name type="common">Alpine marmot</name>
    <dbReference type="NCBI Taxonomy" id="9994"/>
    <lineage>
        <taxon>Eukaryota</taxon>
        <taxon>Metazoa</taxon>
        <taxon>Chordata</taxon>
        <taxon>Craniata</taxon>
        <taxon>Vertebrata</taxon>
        <taxon>Euteleostomi</taxon>
        <taxon>Mammalia</taxon>
        <taxon>Eutheria</taxon>
        <taxon>Euarchontoglires</taxon>
        <taxon>Glires</taxon>
        <taxon>Rodentia</taxon>
        <taxon>Sciuromorpha</taxon>
        <taxon>Sciuridae</taxon>
        <taxon>Xerinae</taxon>
        <taxon>Marmotini</taxon>
        <taxon>Marmota</taxon>
    </lineage>
</organism>
<proteinExistence type="predicted"/>
<reference evidence="1" key="1">
    <citation type="submission" date="2025-08" db="UniProtKB">
        <authorList>
            <consortium name="Ensembl"/>
        </authorList>
    </citation>
    <scope>IDENTIFICATION</scope>
</reference>
<keyword evidence="2" id="KW-1185">Reference proteome</keyword>
<name>A0A8C5ZDM2_MARMA</name>
<evidence type="ECO:0000313" key="1">
    <source>
        <dbReference type="Ensembl" id="ENSMMMP00000012102.1"/>
    </source>
</evidence>
<accession>A0A8C5ZDM2</accession>
<protein>
    <submittedName>
        <fullName evidence="1">Uncharacterized protein</fullName>
    </submittedName>
</protein>
<sequence>MGTLKKMIRTVKPKNARAKRALVKREAKLVENVKQALFIPGQIYHDTVHRVIAVSLYYRFFQKILIFNDP</sequence>
<dbReference type="Proteomes" id="UP000694407">
    <property type="component" value="Unplaced"/>
</dbReference>
<dbReference type="Ensembl" id="ENSMMMT00000013819.1">
    <property type="protein sequence ID" value="ENSMMMP00000012102.1"/>
    <property type="gene ID" value="ENSMMMG00000010828.1"/>
</dbReference>
<dbReference type="AlphaFoldDB" id="A0A8C5ZDM2"/>
<reference evidence="1" key="2">
    <citation type="submission" date="2025-09" db="UniProtKB">
        <authorList>
            <consortium name="Ensembl"/>
        </authorList>
    </citation>
    <scope>IDENTIFICATION</scope>
</reference>
<evidence type="ECO:0000313" key="2">
    <source>
        <dbReference type="Proteomes" id="UP000694407"/>
    </source>
</evidence>